<protein>
    <submittedName>
        <fullName evidence="1">Uncharacterized protein</fullName>
    </submittedName>
</protein>
<name>A0A2H3CP31_ARMGA</name>
<organism evidence="1 2">
    <name type="scientific">Armillaria gallica</name>
    <name type="common">Bulbous honey fungus</name>
    <name type="synonym">Armillaria bulbosa</name>
    <dbReference type="NCBI Taxonomy" id="47427"/>
    <lineage>
        <taxon>Eukaryota</taxon>
        <taxon>Fungi</taxon>
        <taxon>Dikarya</taxon>
        <taxon>Basidiomycota</taxon>
        <taxon>Agaricomycotina</taxon>
        <taxon>Agaricomycetes</taxon>
        <taxon>Agaricomycetidae</taxon>
        <taxon>Agaricales</taxon>
        <taxon>Marasmiineae</taxon>
        <taxon>Physalacriaceae</taxon>
        <taxon>Armillaria</taxon>
    </lineage>
</organism>
<dbReference type="Proteomes" id="UP000217790">
    <property type="component" value="Unassembled WGS sequence"/>
</dbReference>
<accession>A0A2H3CP31</accession>
<keyword evidence="2" id="KW-1185">Reference proteome</keyword>
<sequence>METFQVLISVLTKNSIADSAQREPSNSSADTCRSRPSLVESHYRLSFTYPRSSNTCSFISRNHRFWSRYRVSPPELRLPKQSLSLRWVLSLTRCPSRSLRYGTSNRFLFSAQKAAADFMTAIWVVPVLLYNRNGSIRTHSLSYRLDCMTAIRAAATSLCDAI</sequence>
<dbReference type="InParanoid" id="A0A2H3CP31"/>
<evidence type="ECO:0000313" key="1">
    <source>
        <dbReference type="EMBL" id="PBK80158.1"/>
    </source>
</evidence>
<dbReference type="EMBL" id="KZ293751">
    <property type="protein sequence ID" value="PBK80158.1"/>
    <property type="molecule type" value="Genomic_DNA"/>
</dbReference>
<evidence type="ECO:0000313" key="2">
    <source>
        <dbReference type="Proteomes" id="UP000217790"/>
    </source>
</evidence>
<dbReference type="AlphaFoldDB" id="A0A2H3CP31"/>
<proteinExistence type="predicted"/>
<reference evidence="2" key="1">
    <citation type="journal article" date="2017" name="Nat. Ecol. Evol.">
        <title>Genome expansion and lineage-specific genetic innovations in the forest pathogenic fungi Armillaria.</title>
        <authorList>
            <person name="Sipos G."/>
            <person name="Prasanna A.N."/>
            <person name="Walter M.C."/>
            <person name="O'Connor E."/>
            <person name="Balint B."/>
            <person name="Krizsan K."/>
            <person name="Kiss B."/>
            <person name="Hess J."/>
            <person name="Varga T."/>
            <person name="Slot J."/>
            <person name="Riley R."/>
            <person name="Boka B."/>
            <person name="Rigling D."/>
            <person name="Barry K."/>
            <person name="Lee J."/>
            <person name="Mihaltcheva S."/>
            <person name="LaButti K."/>
            <person name="Lipzen A."/>
            <person name="Waldron R."/>
            <person name="Moloney N.M."/>
            <person name="Sperisen C."/>
            <person name="Kredics L."/>
            <person name="Vagvoelgyi C."/>
            <person name="Patrignani A."/>
            <person name="Fitzpatrick D."/>
            <person name="Nagy I."/>
            <person name="Doyle S."/>
            <person name="Anderson J.B."/>
            <person name="Grigoriev I.V."/>
            <person name="Gueldener U."/>
            <person name="Muensterkoetter M."/>
            <person name="Nagy L.G."/>
        </authorList>
    </citation>
    <scope>NUCLEOTIDE SEQUENCE [LARGE SCALE GENOMIC DNA]</scope>
    <source>
        <strain evidence="2">Ar21-2</strain>
    </source>
</reference>
<dbReference type="OrthoDB" id="10576387at2759"/>
<gene>
    <name evidence="1" type="ORF">ARMGADRAFT_84357</name>
</gene>